<dbReference type="EMBL" id="OZ037950">
    <property type="protein sequence ID" value="CAL1713521.1"/>
    <property type="molecule type" value="Genomic_DNA"/>
</dbReference>
<feature type="region of interest" description="Disordered" evidence="1">
    <location>
        <begin position="374"/>
        <end position="542"/>
    </location>
</feature>
<feature type="compositionally biased region" description="Low complexity" evidence="1">
    <location>
        <begin position="138"/>
        <end position="149"/>
    </location>
</feature>
<sequence>MALTATVQSVYPPERTWDEVIVPTLRKRLEDESHVLSKRMSAASMASLEDRHPLDSYQANMVYVSREKTVSPVSQYPKPSAIPRPSLSHSRTDTSSSSFERSSRSGSFNRARTISQPQPFEPSAPTTSSPLLPPVRPPSSRSNSPMNSMKATRIPISRGRTGSTSSYQPSINGNMAKSESRTTLSKYNGHNAEPSAELWPVDERQPHSSVNSRSTLRTPRSQHSQIANENAPFSQSSLSSRSGYDYDVTPARPSIDSEEAPFEHWYRGDISRNGGVGELRVARKQEMLDIANYGHTLRQASPRVIIGSSSRSRSTSRGRENHQRTRARTGSFDGNRESIYISDEHTRVGTMVLDEQPLTDIDTDVDASMEMTDEDANERLQYTPRTNGTYSPPMRSETPTSTRDLSNFRSRIPTPTPKVISEPPRTPTPTQALRGASEPPPSTSTSSPPTPRKSAMSQSQSQPGTTSQGQSNKRRGKSPGPALNGTAAKKTKTSKSPARSPPKKTQRDMDVRRSISQYPNPEGDDVVDAIPSWTQPIPASGNWDDVVLPVVARKKGLDGHYAHADGSPKPKPPTETVYEPAPGTFGFDYSKYRPPRTDTSPNEIPMDEFGQRKEPVQEQPSEQLRMALSPSPISPASAAGVDRSRSRAESPAPFSHYAAPEKPDGIPRLEASRSPAEQPANFPVEEETSGGCCKCIIM</sequence>
<proteinExistence type="predicted"/>
<feature type="compositionally biased region" description="Low complexity" evidence="1">
    <location>
        <begin position="627"/>
        <end position="639"/>
    </location>
</feature>
<feature type="compositionally biased region" description="Low complexity" evidence="1">
    <location>
        <begin position="86"/>
        <end position="107"/>
    </location>
</feature>
<feature type="region of interest" description="Disordered" evidence="1">
    <location>
        <begin position="559"/>
        <end position="689"/>
    </location>
</feature>
<feature type="compositionally biased region" description="Polar residues" evidence="1">
    <location>
        <begin position="397"/>
        <end position="409"/>
    </location>
</feature>
<evidence type="ECO:0000313" key="3">
    <source>
        <dbReference type="Proteomes" id="UP001497453"/>
    </source>
</evidence>
<keyword evidence="3" id="KW-1185">Reference proteome</keyword>
<protein>
    <submittedName>
        <fullName evidence="2">Uncharacterized protein</fullName>
    </submittedName>
</protein>
<name>A0ABP1E0D8_9APHY</name>
<feature type="compositionally biased region" description="Polar residues" evidence="1">
    <location>
        <begin position="108"/>
        <end position="118"/>
    </location>
</feature>
<accession>A0ABP1E0D8</accession>
<organism evidence="2 3">
    <name type="scientific">Somion occarium</name>
    <dbReference type="NCBI Taxonomy" id="3059160"/>
    <lineage>
        <taxon>Eukaryota</taxon>
        <taxon>Fungi</taxon>
        <taxon>Dikarya</taxon>
        <taxon>Basidiomycota</taxon>
        <taxon>Agaricomycotina</taxon>
        <taxon>Agaricomycetes</taxon>
        <taxon>Polyporales</taxon>
        <taxon>Cerrenaceae</taxon>
        <taxon>Somion</taxon>
    </lineage>
</organism>
<feature type="compositionally biased region" description="Basic and acidic residues" evidence="1">
    <location>
        <begin position="559"/>
        <end position="568"/>
    </location>
</feature>
<evidence type="ECO:0000256" key="1">
    <source>
        <dbReference type="SAM" id="MobiDB-lite"/>
    </source>
</evidence>
<feature type="compositionally biased region" description="Polar residues" evidence="1">
    <location>
        <begin position="207"/>
        <end position="242"/>
    </location>
</feature>
<feature type="compositionally biased region" description="Low complexity" evidence="1">
    <location>
        <begin position="457"/>
        <end position="471"/>
    </location>
</feature>
<feature type="region of interest" description="Disordered" evidence="1">
    <location>
        <begin position="305"/>
        <end position="330"/>
    </location>
</feature>
<feature type="region of interest" description="Disordered" evidence="1">
    <location>
        <begin position="69"/>
        <end position="255"/>
    </location>
</feature>
<feature type="compositionally biased region" description="Basic and acidic residues" evidence="1">
    <location>
        <begin position="659"/>
        <end position="671"/>
    </location>
</feature>
<feature type="compositionally biased region" description="Polar residues" evidence="1">
    <location>
        <begin position="160"/>
        <end position="188"/>
    </location>
</feature>
<gene>
    <name evidence="2" type="ORF">GFSPODELE1_LOCUS9348</name>
</gene>
<dbReference type="Proteomes" id="UP001497453">
    <property type="component" value="Chromosome 7"/>
</dbReference>
<reference evidence="3" key="1">
    <citation type="submission" date="2024-04" db="EMBL/GenBank/DDBJ databases">
        <authorList>
            <person name="Shaw F."/>
            <person name="Minotto A."/>
        </authorList>
    </citation>
    <scope>NUCLEOTIDE SEQUENCE [LARGE SCALE GENOMIC DNA]</scope>
</reference>
<evidence type="ECO:0000313" key="2">
    <source>
        <dbReference type="EMBL" id="CAL1713521.1"/>
    </source>
</evidence>